<protein>
    <submittedName>
        <fullName evidence="1">Poly(A) polymerase I</fullName>
    </submittedName>
</protein>
<dbReference type="PANTHER" id="PTHR43051">
    <property type="entry name" value="POLYNUCLEOTIDE ADENYLYLTRANSFERASE FAMILY PROTEIN"/>
    <property type="match status" value="1"/>
</dbReference>
<dbReference type="EMBL" id="JACGWJ010000003">
    <property type="protein sequence ID" value="KAL0429971.1"/>
    <property type="molecule type" value="Genomic_DNA"/>
</dbReference>
<accession>A0AAW2VQ88</accession>
<organism evidence="1">
    <name type="scientific">Sesamum radiatum</name>
    <name type="common">Black benniseed</name>
    <dbReference type="NCBI Taxonomy" id="300843"/>
    <lineage>
        <taxon>Eukaryota</taxon>
        <taxon>Viridiplantae</taxon>
        <taxon>Streptophyta</taxon>
        <taxon>Embryophyta</taxon>
        <taxon>Tracheophyta</taxon>
        <taxon>Spermatophyta</taxon>
        <taxon>Magnoliopsida</taxon>
        <taxon>eudicotyledons</taxon>
        <taxon>Gunneridae</taxon>
        <taxon>Pentapetalae</taxon>
        <taxon>asterids</taxon>
        <taxon>lamiids</taxon>
        <taxon>Lamiales</taxon>
        <taxon>Pedaliaceae</taxon>
        <taxon>Sesamum</taxon>
    </lineage>
</organism>
<dbReference type="Gene3D" id="3.30.460.10">
    <property type="entry name" value="Beta Polymerase, domain 2"/>
    <property type="match status" value="2"/>
</dbReference>
<name>A0AAW2VQ88_SESRA</name>
<dbReference type="InterPro" id="IPR052191">
    <property type="entry name" value="tRNA_ntf/polyA_polymerase_I"/>
</dbReference>
<dbReference type="AlphaFoldDB" id="A0AAW2VQ88"/>
<feature type="non-terminal residue" evidence="1">
    <location>
        <position position="112"/>
    </location>
</feature>
<evidence type="ECO:0000313" key="1">
    <source>
        <dbReference type="EMBL" id="KAL0429971.1"/>
    </source>
</evidence>
<dbReference type="SUPFAM" id="SSF81301">
    <property type="entry name" value="Nucleotidyltransferase"/>
    <property type="match status" value="1"/>
</dbReference>
<sequence length="112" mass="12881">MVLLPFNITPESLQINIELKYAGFEAYLVGGCVRDLLLNKVRKKFRRAIIVGKRFPICRVPIKDTVVEVSSFETVAERSKTKQVGISHKPTGCDPRDFVRWKNCMHRDFTVN</sequence>
<gene>
    <name evidence="1" type="ORF">Sradi_0623100</name>
</gene>
<dbReference type="InterPro" id="IPR043519">
    <property type="entry name" value="NT_sf"/>
</dbReference>
<comment type="caution">
    <text evidence="1">The sequence shown here is derived from an EMBL/GenBank/DDBJ whole genome shotgun (WGS) entry which is preliminary data.</text>
</comment>
<dbReference type="PANTHER" id="PTHR43051:SF1">
    <property type="entry name" value="POLYNUCLEOTIDE ADENYLYLTRANSFERASE FAMILY PROTEIN"/>
    <property type="match status" value="1"/>
</dbReference>
<reference evidence="1" key="2">
    <citation type="journal article" date="2024" name="Plant">
        <title>Genomic evolution and insights into agronomic trait innovations of Sesamum species.</title>
        <authorList>
            <person name="Miao H."/>
            <person name="Wang L."/>
            <person name="Qu L."/>
            <person name="Liu H."/>
            <person name="Sun Y."/>
            <person name="Le M."/>
            <person name="Wang Q."/>
            <person name="Wei S."/>
            <person name="Zheng Y."/>
            <person name="Lin W."/>
            <person name="Duan Y."/>
            <person name="Cao H."/>
            <person name="Xiong S."/>
            <person name="Wang X."/>
            <person name="Wei L."/>
            <person name="Li C."/>
            <person name="Ma Q."/>
            <person name="Ju M."/>
            <person name="Zhao R."/>
            <person name="Li G."/>
            <person name="Mu C."/>
            <person name="Tian Q."/>
            <person name="Mei H."/>
            <person name="Zhang T."/>
            <person name="Gao T."/>
            <person name="Zhang H."/>
        </authorList>
    </citation>
    <scope>NUCLEOTIDE SEQUENCE</scope>
    <source>
        <strain evidence="1">G02</strain>
    </source>
</reference>
<reference evidence="1" key="1">
    <citation type="submission" date="2020-06" db="EMBL/GenBank/DDBJ databases">
        <authorList>
            <person name="Li T."/>
            <person name="Hu X."/>
            <person name="Zhang T."/>
            <person name="Song X."/>
            <person name="Zhang H."/>
            <person name="Dai N."/>
            <person name="Sheng W."/>
            <person name="Hou X."/>
            <person name="Wei L."/>
        </authorList>
    </citation>
    <scope>NUCLEOTIDE SEQUENCE</scope>
    <source>
        <strain evidence="1">G02</strain>
        <tissue evidence="1">Leaf</tissue>
    </source>
</reference>
<proteinExistence type="predicted"/>